<keyword evidence="3" id="KW-1185">Reference proteome</keyword>
<accession>A0A2S9IRI9</accession>
<evidence type="ECO:0000313" key="3">
    <source>
        <dbReference type="Proteomes" id="UP000239434"/>
    </source>
</evidence>
<comment type="caution">
    <text evidence="2">The sequence shown here is derived from an EMBL/GenBank/DDBJ whole genome shotgun (WGS) entry which is preliminary data.</text>
</comment>
<evidence type="ECO:0008006" key="4">
    <source>
        <dbReference type="Google" id="ProtNLM"/>
    </source>
</evidence>
<dbReference type="Proteomes" id="UP000239434">
    <property type="component" value="Unassembled WGS sequence"/>
</dbReference>
<feature type="region of interest" description="Disordered" evidence="1">
    <location>
        <begin position="1"/>
        <end position="20"/>
    </location>
</feature>
<dbReference type="RefSeq" id="WP_105742380.1">
    <property type="nucleotide sequence ID" value="NZ_PVBR01000008.1"/>
</dbReference>
<feature type="compositionally biased region" description="Basic residues" evidence="1">
    <location>
        <begin position="1"/>
        <end position="13"/>
    </location>
</feature>
<gene>
    <name evidence="2" type="ORF">C5748_13125</name>
</gene>
<evidence type="ECO:0000256" key="1">
    <source>
        <dbReference type="SAM" id="MobiDB-lite"/>
    </source>
</evidence>
<evidence type="ECO:0000313" key="2">
    <source>
        <dbReference type="EMBL" id="PRD43141.1"/>
    </source>
</evidence>
<proteinExistence type="predicted"/>
<dbReference type="EMBL" id="PVBR01000008">
    <property type="protein sequence ID" value="PRD43141.1"/>
    <property type="molecule type" value="Genomic_DNA"/>
</dbReference>
<reference evidence="2 3" key="1">
    <citation type="submission" date="2018-02" db="EMBL/GenBank/DDBJ databases">
        <title>The draft genome of Phyllobacterium sp. 1N-3.</title>
        <authorList>
            <person name="Liu L."/>
            <person name="Li L."/>
            <person name="Zhang X."/>
            <person name="Wang T."/>
            <person name="Liang L."/>
        </authorList>
    </citation>
    <scope>NUCLEOTIDE SEQUENCE [LARGE SCALE GENOMIC DNA]</scope>
    <source>
        <strain evidence="2 3">1N-3</strain>
    </source>
</reference>
<sequence>MFPKKGKKLHRGPQRQGRDDEFRQAVAAALKNELGTTHQATKTVMRWTGASERTVKHWFAASHAPSGYHLVAIARHSDAVLMCFLLAAGRPQLSVGLRWNSVRPMLVELLNAIDTNGAL</sequence>
<name>A0A2S9IRI9_9HYPH</name>
<protein>
    <recommendedName>
        <fullName evidence="4">XRE family transcriptional regulator</fullName>
    </recommendedName>
</protein>
<dbReference type="AlphaFoldDB" id="A0A2S9IRI9"/>
<organism evidence="2 3">
    <name type="scientific">Phyllobacterium phragmitis</name>
    <dbReference type="NCBI Taxonomy" id="2670329"/>
    <lineage>
        <taxon>Bacteria</taxon>
        <taxon>Pseudomonadati</taxon>
        <taxon>Pseudomonadota</taxon>
        <taxon>Alphaproteobacteria</taxon>
        <taxon>Hyphomicrobiales</taxon>
        <taxon>Phyllobacteriaceae</taxon>
        <taxon>Phyllobacterium</taxon>
    </lineage>
</organism>